<dbReference type="HAMAP" id="MF_03100">
    <property type="entry name" value="Endonuc_su_Slx1"/>
    <property type="match status" value="1"/>
</dbReference>
<keyword evidence="14" id="KW-1185">Reference proteome</keyword>
<evidence type="ECO:0000256" key="2">
    <source>
        <dbReference type="ARBA" id="ARBA00022723"/>
    </source>
</evidence>
<dbReference type="Proteomes" id="UP001431783">
    <property type="component" value="Unassembled WGS sequence"/>
</dbReference>
<evidence type="ECO:0000256" key="5">
    <source>
        <dbReference type="ARBA" id="ARBA00022771"/>
    </source>
</evidence>
<keyword evidence="1 11" id="KW-0540">Nuclease</keyword>
<keyword evidence="7" id="KW-0862">Zinc</keyword>
<evidence type="ECO:0000259" key="12">
    <source>
        <dbReference type="PROSITE" id="PS50164"/>
    </source>
</evidence>
<dbReference type="Pfam" id="PF21202">
    <property type="entry name" value="SLX1_C"/>
    <property type="match status" value="1"/>
</dbReference>
<dbReference type="CDD" id="cd10455">
    <property type="entry name" value="GIY-YIG_SLX1"/>
    <property type="match status" value="1"/>
</dbReference>
<keyword evidence="8 11" id="KW-0233">DNA recombination</keyword>
<evidence type="ECO:0000256" key="1">
    <source>
        <dbReference type="ARBA" id="ARBA00022722"/>
    </source>
</evidence>
<evidence type="ECO:0000256" key="3">
    <source>
        <dbReference type="ARBA" id="ARBA00022759"/>
    </source>
</evidence>
<comment type="similarity">
    <text evidence="11">Belongs to the SLX1 family.</text>
</comment>
<dbReference type="InterPro" id="IPR048749">
    <property type="entry name" value="SLX1_C"/>
</dbReference>
<keyword evidence="2" id="KW-0479">Metal-binding</keyword>
<dbReference type="InterPro" id="IPR035901">
    <property type="entry name" value="GIY-YIG_endonuc_sf"/>
</dbReference>
<dbReference type="PANTHER" id="PTHR20208">
    <property type="entry name" value="STRUCTURE-SPECIFIC ENDONUCLEASE SUBUNIT SLX1"/>
    <property type="match status" value="1"/>
</dbReference>
<dbReference type="EMBL" id="JARQZJ010000107">
    <property type="protein sequence ID" value="KAK9887309.1"/>
    <property type="molecule type" value="Genomic_DNA"/>
</dbReference>
<dbReference type="InterPro" id="IPR027520">
    <property type="entry name" value="Slx1"/>
</dbReference>
<evidence type="ECO:0000256" key="7">
    <source>
        <dbReference type="ARBA" id="ARBA00022833"/>
    </source>
</evidence>
<dbReference type="GO" id="GO:0000724">
    <property type="term" value="P:double-strand break repair via homologous recombination"/>
    <property type="evidence" value="ECO:0007669"/>
    <property type="project" value="TreeGrafter"/>
</dbReference>
<dbReference type="Gene3D" id="3.30.40.10">
    <property type="entry name" value="Zinc/RING finger domain, C3HC4 (zinc finger)"/>
    <property type="match status" value="1"/>
</dbReference>
<comment type="caution">
    <text evidence="13">The sequence shown here is derived from an EMBL/GenBank/DDBJ whole genome shotgun (WGS) entry which is preliminary data.</text>
</comment>
<accession>A0AAW1V612</accession>
<organism evidence="13 14">
    <name type="scientific">Henosepilachna vigintioctopunctata</name>
    <dbReference type="NCBI Taxonomy" id="420089"/>
    <lineage>
        <taxon>Eukaryota</taxon>
        <taxon>Metazoa</taxon>
        <taxon>Ecdysozoa</taxon>
        <taxon>Arthropoda</taxon>
        <taxon>Hexapoda</taxon>
        <taxon>Insecta</taxon>
        <taxon>Pterygota</taxon>
        <taxon>Neoptera</taxon>
        <taxon>Endopterygota</taxon>
        <taxon>Coleoptera</taxon>
        <taxon>Polyphaga</taxon>
        <taxon>Cucujiformia</taxon>
        <taxon>Coccinelloidea</taxon>
        <taxon>Coccinellidae</taxon>
        <taxon>Epilachninae</taxon>
        <taxon>Epilachnini</taxon>
        <taxon>Henosepilachna</taxon>
    </lineage>
</organism>
<dbReference type="AlphaFoldDB" id="A0AAW1V612"/>
<dbReference type="Gene3D" id="3.40.1440.10">
    <property type="entry name" value="GIY-YIG endonuclease"/>
    <property type="match status" value="1"/>
</dbReference>
<comment type="subunit">
    <text evidence="11">Forms a heterodimer with a member of the SLX4 family.</text>
</comment>
<comment type="caution">
    <text evidence="11">Lacks conserved residue(s) required for the propagation of feature annotation.</text>
</comment>
<proteinExistence type="inferred from homology"/>
<dbReference type="InterPro" id="IPR050381">
    <property type="entry name" value="SLX1_endonuclease"/>
</dbReference>
<comment type="subcellular location">
    <subcellularLocation>
        <location evidence="11">Nucleus</location>
    </subcellularLocation>
</comment>
<keyword evidence="9 11" id="KW-0234">DNA repair</keyword>
<gene>
    <name evidence="13" type="ORF">WA026_021619</name>
</gene>
<reference evidence="13 14" key="1">
    <citation type="submission" date="2023-03" db="EMBL/GenBank/DDBJ databases">
        <title>Genome insight into feeding habits of ladybird beetles.</title>
        <authorList>
            <person name="Li H.-S."/>
            <person name="Huang Y.-H."/>
            <person name="Pang H."/>
        </authorList>
    </citation>
    <scope>NUCLEOTIDE SEQUENCE [LARGE SCALE GENOMIC DNA]</scope>
    <source>
        <strain evidence="13">SYSU_2023b</strain>
        <tissue evidence="13">Whole body</tissue>
    </source>
</reference>
<protein>
    <recommendedName>
        <fullName evidence="11">Structure-specific endonuclease subunit SLX1 homolog</fullName>
        <ecNumber evidence="11">3.1.-.-</ecNumber>
    </recommendedName>
</protein>
<evidence type="ECO:0000256" key="8">
    <source>
        <dbReference type="ARBA" id="ARBA00023172"/>
    </source>
</evidence>
<evidence type="ECO:0000256" key="6">
    <source>
        <dbReference type="ARBA" id="ARBA00022801"/>
    </source>
</evidence>
<dbReference type="InterPro" id="IPR000305">
    <property type="entry name" value="GIY-YIG_endonuc"/>
</dbReference>
<dbReference type="GO" id="GO:0017108">
    <property type="term" value="F:5'-flap endonuclease activity"/>
    <property type="evidence" value="ECO:0007669"/>
    <property type="project" value="InterPro"/>
</dbReference>
<evidence type="ECO:0000256" key="9">
    <source>
        <dbReference type="ARBA" id="ARBA00023204"/>
    </source>
</evidence>
<keyword evidence="10 11" id="KW-0539">Nucleus</keyword>
<dbReference type="InterPro" id="IPR013083">
    <property type="entry name" value="Znf_RING/FYVE/PHD"/>
</dbReference>
<feature type="domain" description="GIY-YIG" evidence="12">
    <location>
        <begin position="12"/>
        <end position="97"/>
    </location>
</feature>
<dbReference type="SUPFAM" id="SSF82771">
    <property type="entry name" value="GIY-YIG endonuclease"/>
    <property type="match status" value="1"/>
</dbReference>
<sequence>MSANDYTHTIENFFGVYLLYCMNEKYKGRTYIGFTVDPNRRIKQHNKGKRAGGAWKTSNRGPWEMVMIIHGFPNDVAALRFEWAWQHPCSSRRLKHVAKKKTREKVFDYCIRVLAEMLCVGPWNRLPLVIRWLNQDFIRDLSDHRIPPVHMSICYGTVISKKIKKLEELEGLPEENNFSNICDICFEFSNKKFISCLDSKCNFRSHLICLSKIFLEPGEYIPIEGKCPKCNISCLWGDLIKKYKGCYNNLDIKIDSTNTDCFYSDSD</sequence>
<keyword evidence="6 11" id="KW-0378">Hydrolase</keyword>
<dbReference type="GO" id="GO:0008821">
    <property type="term" value="F:crossover junction DNA endonuclease activity"/>
    <property type="evidence" value="ECO:0007669"/>
    <property type="project" value="TreeGrafter"/>
</dbReference>
<evidence type="ECO:0000313" key="14">
    <source>
        <dbReference type="Proteomes" id="UP001431783"/>
    </source>
</evidence>
<comment type="cofactor">
    <cofactor evidence="11">
        <name>a divalent metal cation</name>
        <dbReference type="ChEBI" id="CHEBI:60240"/>
    </cofactor>
</comment>
<dbReference type="EC" id="3.1.-.-" evidence="11"/>
<dbReference type="GO" id="GO:0033557">
    <property type="term" value="C:Slx1-Slx4 complex"/>
    <property type="evidence" value="ECO:0007669"/>
    <property type="project" value="UniProtKB-UniRule"/>
</dbReference>
<evidence type="ECO:0000256" key="4">
    <source>
        <dbReference type="ARBA" id="ARBA00022763"/>
    </source>
</evidence>
<evidence type="ECO:0000256" key="10">
    <source>
        <dbReference type="ARBA" id="ARBA00023242"/>
    </source>
</evidence>
<dbReference type="GO" id="GO:0008270">
    <property type="term" value="F:zinc ion binding"/>
    <property type="evidence" value="ECO:0007669"/>
    <property type="project" value="UniProtKB-KW"/>
</dbReference>
<dbReference type="FunFam" id="3.40.1440.10:FF:000008">
    <property type="entry name" value="Structure-specific endonuclease subunit SLX1 homolog"/>
    <property type="match status" value="1"/>
</dbReference>
<dbReference type="Pfam" id="PF01541">
    <property type="entry name" value="GIY-YIG"/>
    <property type="match status" value="1"/>
</dbReference>
<keyword evidence="5" id="KW-0863">Zinc-finger</keyword>
<keyword evidence="3 11" id="KW-0255">Endonuclease</keyword>
<keyword evidence="4 11" id="KW-0227">DNA damage</keyword>
<dbReference type="PANTHER" id="PTHR20208:SF10">
    <property type="entry name" value="STRUCTURE-SPECIFIC ENDONUCLEASE SUBUNIT SLX1"/>
    <property type="match status" value="1"/>
</dbReference>
<comment type="function">
    <text evidence="11">Catalytic subunit of a heterodimeric structure-specific endonuclease that resolves DNA secondary structures generated during DNA repair and recombination. Has endonuclease activity towards branched DNA substrates, introducing single-strand cuts in duplex DNA close to junctions with ss-DNA.</text>
</comment>
<evidence type="ECO:0000256" key="11">
    <source>
        <dbReference type="HAMAP-Rule" id="MF_03100"/>
    </source>
</evidence>
<evidence type="ECO:0000313" key="13">
    <source>
        <dbReference type="EMBL" id="KAK9887309.1"/>
    </source>
</evidence>
<name>A0AAW1V612_9CUCU</name>
<dbReference type="PROSITE" id="PS50164">
    <property type="entry name" value="GIY_YIG"/>
    <property type="match status" value="1"/>
</dbReference>